<proteinExistence type="predicted"/>
<reference evidence="2" key="1">
    <citation type="submission" date="2023-06" db="EMBL/GenBank/DDBJ databases">
        <authorList>
            <consortium name="Lawrence Berkeley National Laboratory"/>
            <person name="Ahrendt S."/>
            <person name="Sahu N."/>
            <person name="Indic B."/>
            <person name="Wong-Bajracharya J."/>
            <person name="Merenyi Z."/>
            <person name="Ke H.-M."/>
            <person name="Monk M."/>
            <person name="Kocsube S."/>
            <person name="Drula E."/>
            <person name="Lipzen A."/>
            <person name="Balint B."/>
            <person name="Henrissat B."/>
            <person name="Andreopoulos B."/>
            <person name="Martin F.M."/>
            <person name="Harder C.B."/>
            <person name="Rigling D."/>
            <person name="Ford K.L."/>
            <person name="Foster G.D."/>
            <person name="Pangilinan J."/>
            <person name="Papanicolaou A."/>
            <person name="Barry K."/>
            <person name="LaButti K."/>
            <person name="Viragh M."/>
            <person name="Koriabine M."/>
            <person name="Yan M."/>
            <person name="Riley R."/>
            <person name="Champramary S."/>
            <person name="Plett K.L."/>
            <person name="Tsai I.J."/>
            <person name="Slot J."/>
            <person name="Sipos G."/>
            <person name="Plett J."/>
            <person name="Nagy L.G."/>
            <person name="Grigoriev I.V."/>
        </authorList>
    </citation>
    <scope>NUCLEOTIDE SEQUENCE</scope>
    <source>
        <strain evidence="2">FPL87.14</strain>
    </source>
</reference>
<organism evidence="2 3">
    <name type="scientific">Armillaria borealis</name>
    <dbReference type="NCBI Taxonomy" id="47425"/>
    <lineage>
        <taxon>Eukaryota</taxon>
        <taxon>Fungi</taxon>
        <taxon>Dikarya</taxon>
        <taxon>Basidiomycota</taxon>
        <taxon>Agaricomycotina</taxon>
        <taxon>Agaricomycetes</taxon>
        <taxon>Agaricomycetidae</taxon>
        <taxon>Agaricales</taxon>
        <taxon>Marasmiineae</taxon>
        <taxon>Physalacriaceae</taxon>
        <taxon>Armillaria</taxon>
    </lineage>
</organism>
<comment type="caution">
    <text evidence="2">The sequence shown here is derived from an EMBL/GenBank/DDBJ whole genome shotgun (WGS) entry which is preliminary data.</text>
</comment>
<feature type="region of interest" description="Disordered" evidence="1">
    <location>
        <begin position="28"/>
        <end position="51"/>
    </location>
</feature>
<evidence type="ECO:0000313" key="2">
    <source>
        <dbReference type="EMBL" id="KAK0433399.1"/>
    </source>
</evidence>
<dbReference type="AlphaFoldDB" id="A0AA39MH00"/>
<dbReference type="EMBL" id="JAUEPT010000081">
    <property type="protein sequence ID" value="KAK0433399.1"/>
    <property type="molecule type" value="Genomic_DNA"/>
</dbReference>
<name>A0AA39MH00_9AGAR</name>
<keyword evidence="3" id="KW-1185">Reference proteome</keyword>
<protein>
    <submittedName>
        <fullName evidence="2">Uncharacterized protein</fullName>
    </submittedName>
</protein>
<evidence type="ECO:0000313" key="3">
    <source>
        <dbReference type="Proteomes" id="UP001175226"/>
    </source>
</evidence>
<accession>A0AA39MH00</accession>
<sequence length="108" mass="12294">MVRILNLIQLFNPNTSRKFHLHAARPPQSCQPVRASVQPHSSPMQKDPGEGWIDPALETLEQDELQPEGSDVHVNNEEKALKFGKKLWAAGGEWVERFRNVELMKKSP</sequence>
<evidence type="ECO:0000256" key="1">
    <source>
        <dbReference type="SAM" id="MobiDB-lite"/>
    </source>
</evidence>
<dbReference type="Proteomes" id="UP001175226">
    <property type="component" value="Unassembled WGS sequence"/>
</dbReference>
<gene>
    <name evidence="2" type="ORF">EV421DRAFT_1910080</name>
</gene>